<accession>H1XTV8</accession>
<keyword evidence="4" id="KW-1185">Reference proteome</keyword>
<organism evidence="3 4">
    <name type="scientific">Caldithrix abyssi DSM 13497</name>
    <dbReference type="NCBI Taxonomy" id="880073"/>
    <lineage>
        <taxon>Bacteria</taxon>
        <taxon>Pseudomonadati</taxon>
        <taxon>Calditrichota</taxon>
        <taxon>Calditrichia</taxon>
        <taxon>Calditrichales</taxon>
        <taxon>Calditrichaceae</taxon>
        <taxon>Caldithrix</taxon>
    </lineage>
</organism>
<dbReference type="HOGENOM" id="CLU_1010771_0_0_0"/>
<protein>
    <submittedName>
        <fullName evidence="3">Uncharacterized protein</fullName>
    </submittedName>
</protein>
<dbReference type="KEGG" id="caby:Cabys_1997"/>
<keyword evidence="1" id="KW-0472">Membrane</keyword>
<dbReference type="AlphaFoldDB" id="H1XTV8"/>
<reference evidence="2 5" key="2">
    <citation type="submission" date="2016-11" db="EMBL/GenBank/DDBJ databases">
        <title>Genomic analysis of Caldithrix abyssi and proposal of a novel bacterial phylum Caldithrichaeota.</title>
        <authorList>
            <person name="Kublanov I."/>
            <person name="Sigalova O."/>
            <person name="Gavrilov S."/>
            <person name="Lebedinsky A."/>
            <person name="Ivanova N."/>
            <person name="Daum C."/>
            <person name="Reddy T."/>
            <person name="Klenk H.P."/>
            <person name="Goker M."/>
            <person name="Reva O."/>
            <person name="Miroshnichenko M."/>
            <person name="Kyprides N."/>
            <person name="Woyke T."/>
            <person name="Gelfand M."/>
        </authorList>
    </citation>
    <scope>NUCLEOTIDE SEQUENCE [LARGE SCALE GENOMIC DNA]</scope>
    <source>
        <strain evidence="2 5">LF13</strain>
    </source>
</reference>
<dbReference type="Proteomes" id="UP000004671">
    <property type="component" value="Chromosome"/>
</dbReference>
<evidence type="ECO:0000313" key="3">
    <source>
        <dbReference type="EMBL" id="EHO42725.1"/>
    </source>
</evidence>
<dbReference type="STRING" id="880073.Cabys_1997"/>
<dbReference type="EMBL" id="CP018099">
    <property type="protein sequence ID" value="APF18746.1"/>
    <property type="molecule type" value="Genomic_DNA"/>
</dbReference>
<keyword evidence="1" id="KW-1133">Transmembrane helix</keyword>
<evidence type="ECO:0000313" key="5">
    <source>
        <dbReference type="Proteomes" id="UP000183868"/>
    </source>
</evidence>
<evidence type="ECO:0000256" key="1">
    <source>
        <dbReference type="SAM" id="Phobius"/>
    </source>
</evidence>
<name>H1XTV8_CALAY</name>
<gene>
    <name evidence="2" type="ORF">Cabys_1997</name>
    <name evidence="3" type="ORF">Calab_3119</name>
</gene>
<dbReference type="InParanoid" id="H1XTV8"/>
<evidence type="ECO:0000313" key="4">
    <source>
        <dbReference type="Proteomes" id="UP000004671"/>
    </source>
</evidence>
<keyword evidence="1" id="KW-0812">Transmembrane</keyword>
<dbReference type="PaxDb" id="880073-Calab_3119"/>
<sequence>MKEGRGLALRFVFKALPLFIILSGLFGLSCTDLERDNLLDPKNPDSYSQTVPLVEAFVNLAHPSPYNRWAVQSLNALTADFPLKMIVVHYHRDLLLDSALYDDPFNDDQQQTYFLQLQDKYVQAASDLPRVLPDVYLNGAQARFSGAYDENSLKMRMERAVSELIAQKNDYILEPIIERSAGVVQVRCLIARLGKRQAENLRLRILFLKKNAFENLELNSVVKMSWPGILIDKIKAGEYVEILGGQIAEQRADGVAFALVTEDELQVLQSKYVEF</sequence>
<reference evidence="3 4" key="1">
    <citation type="submission" date="2011-09" db="EMBL/GenBank/DDBJ databases">
        <title>The permanent draft genome of Caldithrix abyssi DSM 13497.</title>
        <authorList>
            <consortium name="US DOE Joint Genome Institute (JGI-PGF)"/>
            <person name="Lucas S."/>
            <person name="Han J."/>
            <person name="Lapidus A."/>
            <person name="Bruce D."/>
            <person name="Goodwin L."/>
            <person name="Pitluck S."/>
            <person name="Peters L."/>
            <person name="Kyrpides N."/>
            <person name="Mavromatis K."/>
            <person name="Ivanova N."/>
            <person name="Mikhailova N."/>
            <person name="Chertkov O."/>
            <person name="Detter J.C."/>
            <person name="Tapia R."/>
            <person name="Han C."/>
            <person name="Land M."/>
            <person name="Hauser L."/>
            <person name="Markowitz V."/>
            <person name="Cheng J.-F."/>
            <person name="Hugenholtz P."/>
            <person name="Woyke T."/>
            <person name="Wu D."/>
            <person name="Spring S."/>
            <person name="Brambilla E."/>
            <person name="Klenk H.-P."/>
            <person name="Eisen J.A."/>
        </authorList>
    </citation>
    <scope>NUCLEOTIDE SEQUENCE [LARGE SCALE GENOMIC DNA]</scope>
    <source>
        <strain evidence="3 4">DSM 13497</strain>
    </source>
</reference>
<dbReference type="EMBL" id="CM001402">
    <property type="protein sequence ID" value="EHO42725.1"/>
    <property type="molecule type" value="Genomic_DNA"/>
</dbReference>
<dbReference type="Proteomes" id="UP000183868">
    <property type="component" value="Chromosome"/>
</dbReference>
<dbReference type="PROSITE" id="PS51257">
    <property type="entry name" value="PROKAR_LIPOPROTEIN"/>
    <property type="match status" value="1"/>
</dbReference>
<feature type="transmembrane region" description="Helical" evidence="1">
    <location>
        <begin position="7"/>
        <end position="28"/>
    </location>
</feature>
<evidence type="ECO:0000313" key="2">
    <source>
        <dbReference type="EMBL" id="APF18746.1"/>
    </source>
</evidence>
<proteinExistence type="predicted"/>